<gene>
    <name evidence="2" type="ORF">BerOc1_02170</name>
</gene>
<reference evidence="2 3" key="1">
    <citation type="submission" date="2015-09" db="EMBL/GenBank/DDBJ databases">
        <title>Genome of Desulfovibrio dechloracetivorans BerOc1, a mercury methylating strain isolated from highly hydrocarbons and metals contaminated coastal sediments.</title>
        <authorList>
            <person name="Goni Urriza M."/>
            <person name="Gassie C."/>
            <person name="Bouchez O."/>
            <person name="Klopp C."/>
            <person name="Ranchou-Peyruse A."/>
            <person name="Remy G."/>
        </authorList>
    </citation>
    <scope>NUCLEOTIDE SEQUENCE [LARGE SCALE GENOMIC DNA]</scope>
    <source>
        <strain evidence="2 3">BerOc1</strain>
    </source>
</reference>
<accession>A0A1J5NAI6</accession>
<dbReference type="InterPro" id="IPR002725">
    <property type="entry name" value="YgjP-like_metallopeptidase"/>
</dbReference>
<name>A0A1J5NAI6_9BACT</name>
<dbReference type="CDD" id="cd07344">
    <property type="entry name" value="M48_yhfN_like"/>
    <property type="match status" value="1"/>
</dbReference>
<dbReference type="PANTHER" id="PTHR30399:SF1">
    <property type="entry name" value="UTP PYROPHOSPHATASE"/>
    <property type="match status" value="1"/>
</dbReference>
<dbReference type="PANTHER" id="PTHR30399">
    <property type="entry name" value="UNCHARACTERIZED PROTEIN YGJP"/>
    <property type="match status" value="1"/>
</dbReference>
<dbReference type="Gene3D" id="3.30.2010.10">
    <property type="entry name" value="Metalloproteases ('zincins'), catalytic domain"/>
    <property type="match status" value="1"/>
</dbReference>
<dbReference type="RefSeq" id="WP_071545696.1">
    <property type="nucleotide sequence ID" value="NZ_LKAQ01000004.1"/>
</dbReference>
<organism evidence="2 3">
    <name type="scientific">Pseudodesulfovibrio hydrargyri</name>
    <dbReference type="NCBI Taxonomy" id="2125990"/>
    <lineage>
        <taxon>Bacteria</taxon>
        <taxon>Pseudomonadati</taxon>
        <taxon>Thermodesulfobacteriota</taxon>
        <taxon>Desulfovibrionia</taxon>
        <taxon>Desulfovibrionales</taxon>
        <taxon>Desulfovibrionaceae</taxon>
    </lineage>
</organism>
<protein>
    <submittedName>
        <fullName evidence="2">WLM domain protein</fullName>
    </submittedName>
</protein>
<dbReference type="AlphaFoldDB" id="A0A1J5NAI6"/>
<evidence type="ECO:0000313" key="3">
    <source>
        <dbReference type="Proteomes" id="UP000181901"/>
    </source>
</evidence>
<evidence type="ECO:0000313" key="2">
    <source>
        <dbReference type="EMBL" id="OIQ50239.1"/>
    </source>
</evidence>
<proteinExistence type="predicted"/>
<dbReference type="EMBL" id="LKAQ01000004">
    <property type="protein sequence ID" value="OIQ50239.1"/>
    <property type="molecule type" value="Genomic_DNA"/>
</dbReference>
<keyword evidence="3" id="KW-1185">Reference proteome</keyword>
<dbReference type="Proteomes" id="UP000181901">
    <property type="component" value="Unassembled WGS sequence"/>
</dbReference>
<dbReference type="OrthoDB" id="5321643at2"/>
<dbReference type="Pfam" id="PF01863">
    <property type="entry name" value="YgjP-like"/>
    <property type="match status" value="1"/>
</dbReference>
<feature type="domain" description="YgjP-like metallopeptidase" evidence="1">
    <location>
        <begin position="22"/>
        <end position="225"/>
    </location>
</feature>
<comment type="caution">
    <text evidence="2">The sequence shown here is derived from an EMBL/GenBank/DDBJ whole genome shotgun (WGS) entry which is preliminary data.</text>
</comment>
<evidence type="ECO:0000259" key="1">
    <source>
        <dbReference type="Pfam" id="PF01863"/>
    </source>
</evidence>
<sequence>MSGPLQFAGLPLAVKANPRAKRVLVKLMPGLGLEVVVPRRFDASLVPSILEEKRAWIERTRDRMLAAGIDLSGTLPELPEVIEYRAWERTVRVDYLDRPGAIRLTENAARWQVAGPLAGREAIFEKLRALTVKKAREVLLPWLDRTSRRTGLVYSALRVRRQKTRWGSCSSRGTISLNAKLLFLPPDLVDHLLLHELCHTRHMNHSPAYWACVAGFEPDYRRLENAVSRGNRYVPAWFR</sequence>
<dbReference type="InterPro" id="IPR053136">
    <property type="entry name" value="UTP_pyrophosphatase-like"/>
</dbReference>